<feature type="compositionally biased region" description="Basic and acidic residues" evidence="2">
    <location>
        <begin position="46"/>
        <end position="70"/>
    </location>
</feature>
<feature type="compositionally biased region" description="Basic and acidic residues" evidence="2">
    <location>
        <begin position="121"/>
        <end position="132"/>
    </location>
</feature>
<feature type="compositionally biased region" description="Basic and acidic residues" evidence="2">
    <location>
        <begin position="444"/>
        <end position="460"/>
    </location>
</feature>
<protein>
    <recommendedName>
        <fullName evidence="5">C2H2-type domain-containing protein</fullName>
    </recommendedName>
</protein>
<accession>A0AA36DCE8</accession>
<feature type="non-terminal residue" evidence="3">
    <location>
        <position position="1"/>
    </location>
</feature>
<evidence type="ECO:0000256" key="2">
    <source>
        <dbReference type="SAM" id="MobiDB-lite"/>
    </source>
</evidence>
<feature type="region of interest" description="Disordered" evidence="2">
    <location>
        <begin position="21"/>
        <end position="132"/>
    </location>
</feature>
<keyword evidence="4" id="KW-1185">Reference proteome</keyword>
<name>A0AA36DCE8_9BILA</name>
<dbReference type="EMBL" id="CATQJA010002700">
    <property type="protein sequence ID" value="CAJ0584716.1"/>
    <property type="molecule type" value="Genomic_DNA"/>
</dbReference>
<feature type="region of interest" description="Disordered" evidence="2">
    <location>
        <begin position="243"/>
        <end position="264"/>
    </location>
</feature>
<feature type="coiled-coil region" evidence="1">
    <location>
        <begin position="465"/>
        <end position="527"/>
    </location>
</feature>
<reference evidence="3" key="1">
    <citation type="submission" date="2023-06" db="EMBL/GenBank/DDBJ databases">
        <authorList>
            <person name="Delattre M."/>
        </authorList>
    </citation>
    <scope>NUCLEOTIDE SEQUENCE</scope>
    <source>
        <strain evidence="3">AF72</strain>
    </source>
</reference>
<feature type="compositionally biased region" description="Basic and acidic residues" evidence="2">
    <location>
        <begin position="392"/>
        <end position="403"/>
    </location>
</feature>
<dbReference type="Proteomes" id="UP001177023">
    <property type="component" value="Unassembled WGS sequence"/>
</dbReference>
<feature type="region of interest" description="Disordered" evidence="2">
    <location>
        <begin position="357"/>
        <end position="462"/>
    </location>
</feature>
<feature type="compositionally biased region" description="Basic and acidic residues" evidence="2">
    <location>
        <begin position="243"/>
        <end position="263"/>
    </location>
</feature>
<evidence type="ECO:0000256" key="1">
    <source>
        <dbReference type="SAM" id="Coils"/>
    </source>
</evidence>
<evidence type="ECO:0000313" key="4">
    <source>
        <dbReference type="Proteomes" id="UP001177023"/>
    </source>
</evidence>
<comment type="caution">
    <text evidence="3">The sequence shown here is derived from an EMBL/GenBank/DDBJ whole genome shotgun (WGS) entry which is preliminary data.</text>
</comment>
<keyword evidence="1" id="KW-0175">Coiled coil</keyword>
<sequence length="561" mass="63304">MPDEASCSNIPDMLYLFNLAPVEAEEDGEDHEEAPKRRSHPRAAKRGADSSPEKDSPKKAAKHRTEEKSPSSKSTNRAGSQEGVDDDEAITGGHLDWGQIFETGTTEERTARQARLSDAGRSPRESGPRQFRPDKCKVCQFQYKGSAANTWNGLSQHVWTHMDEKRYVCTKGCGFQSGKATNHTCSALTAAEKKKHGPYGDYKDVLSRKLFGKYLSQLDICFPRSATQLHAFVQRQLQSFKFKEESPNKPEAHPKKPSKKDGQSKTCQVCHKVLTSRMAAYQLIHHALNHMKVKPWSCPDCDVTSRTKWPITTHIQREHKGVGEPVDSRTDDYFREAEELAIKCFPHHVLAIQASMAAQRTSNDDEKSEEDEEKNASDEEEEEAEEQEEEVEEKKKPEKKKEDELDAATSAAILEAMYGGPDSPPPRRQLRARKPAAPPPPPIEEPKGRRASGRVKDQHTKSVNRKALTAEYNELRQLLREKDMQLASMRQRLENEELAQVDLLNGNVELEDQIKKLDVKQEDLYQLLGNKSSEIMGLEMQTENLRTALEKVAPEIAARMG</sequence>
<evidence type="ECO:0000313" key="3">
    <source>
        <dbReference type="EMBL" id="CAJ0584716.1"/>
    </source>
</evidence>
<feature type="compositionally biased region" description="Acidic residues" evidence="2">
    <location>
        <begin position="23"/>
        <end position="32"/>
    </location>
</feature>
<proteinExistence type="predicted"/>
<dbReference type="AlphaFoldDB" id="A0AA36DCE8"/>
<evidence type="ECO:0008006" key="5">
    <source>
        <dbReference type="Google" id="ProtNLM"/>
    </source>
</evidence>
<dbReference type="Gene3D" id="3.30.160.60">
    <property type="entry name" value="Classic Zinc Finger"/>
    <property type="match status" value="1"/>
</dbReference>
<organism evidence="3 4">
    <name type="scientific">Mesorhabditis spiculigera</name>
    <dbReference type="NCBI Taxonomy" id="96644"/>
    <lineage>
        <taxon>Eukaryota</taxon>
        <taxon>Metazoa</taxon>
        <taxon>Ecdysozoa</taxon>
        <taxon>Nematoda</taxon>
        <taxon>Chromadorea</taxon>
        <taxon>Rhabditida</taxon>
        <taxon>Rhabditina</taxon>
        <taxon>Rhabditomorpha</taxon>
        <taxon>Rhabditoidea</taxon>
        <taxon>Rhabditidae</taxon>
        <taxon>Mesorhabditinae</taxon>
        <taxon>Mesorhabditis</taxon>
    </lineage>
</organism>
<feature type="compositionally biased region" description="Acidic residues" evidence="2">
    <location>
        <begin position="366"/>
        <end position="391"/>
    </location>
</feature>
<gene>
    <name evidence="3" type="ORF">MSPICULIGERA_LOCUS22760</name>
</gene>